<dbReference type="Proteomes" id="UP000708208">
    <property type="component" value="Unassembled WGS sequence"/>
</dbReference>
<protein>
    <submittedName>
        <fullName evidence="1">Uncharacterized protein</fullName>
    </submittedName>
</protein>
<gene>
    <name evidence="1" type="ORF">AFUS01_LOCUS6466</name>
</gene>
<sequence>LQLTFWELEEISTSRILTKEEVDCDAHLVTSTSRRENGSYQVRLPFKKNTRELGDTRATALRRFYQLESRLSKNQQLQDQYCTFMKEYLDLCHMRLIDAEDQNVPSGKHYYLPHHCVMKEASTTTKLRVVFDASAKSTSGVSLNDQLMVGPALQQDLFSILTRWRLHIVKLCTDIQQMYTHIWIHSDDYNYQRIIWRNRRTEPIQHYKLITVTYGEASAPF</sequence>
<dbReference type="PANTHER" id="PTHR47331:SF5">
    <property type="entry name" value="RIBONUCLEASE H"/>
    <property type="match status" value="1"/>
</dbReference>
<dbReference type="OrthoDB" id="8065733at2759"/>
<feature type="non-terminal residue" evidence="1">
    <location>
        <position position="1"/>
    </location>
</feature>
<dbReference type="AlphaFoldDB" id="A0A8J2NSJ2"/>
<evidence type="ECO:0000313" key="1">
    <source>
        <dbReference type="EMBL" id="CAG7716987.1"/>
    </source>
</evidence>
<keyword evidence="2" id="KW-1185">Reference proteome</keyword>
<dbReference type="PANTHER" id="PTHR47331">
    <property type="entry name" value="PHD-TYPE DOMAIN-CONTAINING PROTEIN"/>
    <property type="match status" value="1"/>
</dbReference>
<proteinExistence type="predicted"/>
<reference evidence="1" key="1">
    <citation type="submission" date="2021-06" db="EMBL/GenBank/DDBJ databases">
        <authorList>
            <person name="Hodson N. C."/>
            <person name="Mongue J. A."/>
            <person name="Jaron S. K."/>
        </authorList>
    </citation>
    <scope>NUCLEOTIDE SEQUENCE</scope>
</reference>
<comment type="caution">
    <text evidence="1">The sequence shown here is derived from an EMBL/GenBank/DDBJ whole genome shotgun (WGS) entry which is preliminary data.</text>
</comment>
<evidence type="ECO:0000313" key="2">
    <source>
        <dbReference type="Proteomes" id="UP000708208"/>
    </source>
</evidence>
<accession>A0A8J2NSJ2</accession>
<organism evidence="1 2">
    <name type="scientific">Allacma fusca</name>
    <dbReference type="NCBI Taxonomy" id="39272"/>
    <lineage>
        <taxon>Eukaryota</taxon>
        <taxon>Metazoa</taxon>
        <taxon>Ecdysozoa</taxon>
        <taxon>Arthropoda</taxon>
        <taxon>Hexapoda</taxon>
        <taxon>Collembola</taxon>
        <taxon>Symphypleona</taxon>
        <taxon>Sminthuridae</taxon>
        <taxon>Allacma</taxon>
    </lineage>
</organism>
<dbReference type="EMBL" id="CAJVCH010042593">
    <property type="protein sequence ID" value="CAG7716987.1"/>
    <property type="molecule type" value="Genomic_DNA"/>
</dbReference>
<name>A0A8J2NSJ2_9HEXA</name>